<dbReference type="EMBL" id="FJUX01000070">
    <property type="protein sequence ID" value="CZT04651.1"/>
    <property type="molecule type" value="Genomic_DNA"/>
</dbReference>
<feature type="chain" id="PRO_5009446607" description="Integral membrane protein" evidence="3">
    <location>
        <begin position="22"/>
        <end position="269"/>
    </location>
</feature>
<dbReference type="AlphaFoldDB" id="A0A1E1L2B8"/>
<protein>
    <recommendedName>
        <fullName evidence="6">Integral membrane protein</fullName>
    </recommendedName>
</protein>
<evidence type="ECO:0008006" key="6">
    <source>
        <dbReference type="Google" id="ProtNLM"/>
    </source>
</evidence>
<keyword evidence="3" id="KW-0732">Signal</keyword>
<evidence type="ECO:0000256" key="2">
    <source>
        <dbReference type="SAM" id="Phobius"/>
    </source>
</evidence>
<evidence type="ECO:0000256" key="3">
    <source>
        <dbReference type="SAM" id="SignalP"/>
    </source>
</evidence>
<evidence type="ECO:0000256" key="1">
    <source>
        <dbReference type="SAM" id="MobiDB-lite"/>
    </source>
</evidence>
<feature type="region of interest" description="Disordered" evidence="1">
    <location>
        <begin position="127"/>
        <end position="153"/>
    </location>
</feature>
<sequence>MQPPTLLVTFSVLSIISSTAAQTNAAPAAAAPSPDGLIVPFKSGLPVCASKCGPLFDVQGKCSPPFIAAVDNECFCTDSRLTPLDNDNGVSLVCGAESCQDPTQQQAVKTWYDGLCKKKQAGPPQVVTSTASNGATTIQTNTSKPKPATGGAAQPSWMSSHYKWVIMIVIIFCAIVFGWIGACIFRRRYLRKKEKEIEMAPPIAWGPHQMQGATGGYAYGDGVMDANKGGPSGAGGHAKEYAAAAVTPADGRKAERGTFKGNAVTDGQS</sequence>
<keyword evidence="2" id="KW-0812">Transmembrane</keyword>
<gene>
    <name evidence="4" type="ORF">RAG0_11043</name>
</gene>
<dbReference type="Proteomes" id="UP000178912">
    <property type="component" value="Unassembled WGS sequence"/>
</dbReference>
<organism evidence="4 5">
    <name type="scientific">Rhynchosporium agropyri</name>
    <dbReference type="NCBI Taxonomy" id="914238"/>
    <lineage>
        <taxon>Eukaryota</taxon>
        <taxon>Fungi</taxon>
        <taxon>Dikarya</taxon>
        <taxon>Ascomycota</taxon>
        <taxon>Pezizomycotina</taxon>
        <taxon>Leotiomycetes</taxon>
        <taxon>Helotiales</taxon>
        <taxon>Ploettnerulaceae</taxon>
        <taxon>Rhynchosporium</taxon>
    </lineage>
</organism>
<keyword evidence="5" id="KW-1185">Reference proteome</keyword>
<feature type="signal peptide" evidence="3">
    <location>
        <begin position="1"/>
        <end position="21"/>
    </location>
</feature>
<feature type="compositionally biased region" description="Polar residues" evidence="1">
    <location>
        <begin position="127"/>
        <end position="144"/>
    </location>
</feature>
<keyword evidence="2" id="KW-0472">Membrane</keyword>
<proteinExistence type="predicted"/>
<name>A0A1E1L2B8_9HELO</name>
<evidence type="ECO:0000313" key="5">
    <source>
        <dbReference type="Proteomes" id="UP000178912"/>
    </source>
</evidence>
<evidence type="ECO:0000313" key="4">
    <source>
        <dbReference type="EMBL" id="CZT04651.1"/>
    </source>
</evidence>
<feature type="transmembrane region" description="Helical" evidence="2">
    <location>
        <begin position="164"/>
        <end position="185"/>
    </location>
</feature>
<dbReference type="OrthoDB" id="5426355at2759"/>
<accession>A0A1E1L2B8</accession>
<keyword evidence="2" id="KW-1133">Transmembrane helix</keyword>
<feature type="region of interest" description="Disordered" evidence="1">
    <location>
        <begin position="247"/>
        <end position="269"/>
    </location>
</feature>
<reference evidence="5" key="1">
    <citation type="submission" date="2016-03" db="EMBL/GenBank/DDBJ databases">
        <authorList>
            <person name="Guldener U."/>
        </authorList>
    </citation>
    <scope>NUCLEOTIDE SEQUENCE [LARGE SCALE GENOMIC DNA]</scope>
    <source>
        <strain evidence="5">04CH-RAC-A.6.1</strain>
    </source>
</reference>